<dbReference type="InterPro" id="IPR040999">
    <property type="entry name" value="Mak_N_cap"/>
</dbReference>
<keyword evidence="11" id="KW-0320">Glycogen biosynthesis</keyword>
<evidence type="ECO:0000313" key="17">
    <source>
        <dbReference type="Proteomes" id="UP000562984"/>
    </source>
</evidence>
<name>A0A849A4I3_9ACTN</name>
<evidence type="ECO:0000256" key="8">
    <source>
        <dbReference type="ARBA" id="ARBA00022741"/>
    </source>
</evidence>
<evidence type="ECO:0000259" key="15">
    <source>
        <dbReference type="Pfam" id="PF18085"/>
    </source>
</evidence>
<keyword evidence="12" id="KW-0119">Carbohydrate metabolism</keyword>
<dbReference type="EMBL" id="JABEND010000001">
    <property type="protein sequence ID" value="NNG34556.1"/>
    <property type="molecule type" value="Genomic_DNA"/>
</dbReference>
<accession>A0A849A4I3</accession>
<gene>
    <name evidence="16" type="ORF">HKD39_02240</name>
</gene>
<evidence type="ECO:0000256" key="1">
    <source>
        <dbReference type="ARBA" id="ARBA00004964"/>
    </source>
</evidence>
<protein>
    <recommendedName>
        <fullName evidence="5">Maltokinase</fullName>
        <ecNumber evidence="4">2.7.1.175</ecNumber>
    </recommendedName>
    <alternativeName>
        <fullName evidence="13">Maltose-1-phosphate synthase</fullName>
    </alternativeName>
</protein>
<comment type="caution">
    <text evidence="16">The sequence shown here is derived from an EMBL/GenBank/DDBJ whole genome shotgun (WGS) entry which is preliminary data.</text>
</comment>
<evidence type="ECO:0000256" key="2">
    <source>
        <dbReference type="ARBA" id="ARBA00006219"/>
    </source>
</evidence>
<dbReference type="GO" id="GO:0005524">
    <property type="term" value="F:ATP binding"/>
    <property type="evidence" value="ECO:0007669"/>
    <property type="project" value="UniProtKB-KW"/>
</dbReference>
<dbReference type="InterPro" id="IPR011009">
    <property type="entry name" value="Kinase-like_dom_sf"/>
</dbReference>
<organism evidence="16 17">
    <name type="scientific">Nakamurella aerolata</name>
    <dbReference type="NCBI Taxonomy" id="1656892"/>
    <lineage>
        <taxon>Bacteria</taxon>
        <taxon>Bacillati</taxon>
        <taxon>Actinomycetota</taxon>
        <taxon>Actinomycetes</taxon>
        <taxon>Nakamurellales</taxon>
        <taxon>Nakamurellaceae</taxon>
        <taxon>Nakamurella</taxon>
    </lineage>
</organism>
<comment type="similarity">
    <text evidence="2">Belongs to the aminoglycoside phosphotransferase family.</text>
</comment>
<evidence type="ECO:0000256" key="7">
    <source>
        <dbReference type="ARBA" id="ARBA00022679"/>
    </source>
</evidence>
<keyword evidence="9" id="KW-0418">Kinase</keyword>
<dbReference type="AlphaFoldDB" id="A0A849A4I3"/>
<keyword evidence="7 16" id="KW-0808">Transferase</keyword>
<dbReference type="UniPathway" id="UPA00164"/>
<keyword evidence="6" id="KW-0321">Glycogen metabolism</keyword>
<evidence type="ECO:0000256" key="14">
    <source>
        <dbReference type="ARBA" id="ARBA00049067"/>
    </source>
</evidence>
<evidence type="ECO:0000256" key="4">
    <source>
        <dbReference type="ARBA" id="ARBA00011962"/>
    </source>
</evidence>
<evidence type="ECO:0000256" key="9">
    <source>
        <dbReference type="ARBA" id="ARBA00022777"/>
    </source>
</evidence>
<keyword evidence="10" id="KW-0067">ATP-binding</keyword>
<evidence type="ECO:0000256" key="6">
    <source>
        <dbReference type="ARBA" id="ARBA00022600"/>
    </source>
</evidence>
<evidence type="ECO:0000313" key="16">
    <source>
        <dbReference type="EMBL" id="NNG34556.1"/>
    </source>
</evidence>
<dbReference type="EC" id="2.7.1.175" evidence="4"/>
<evidence type="ECO:0000256" key="12">
    <source>
        <dbReference type="ARBA" id="ARBA00023277"/>
    </source>
</evidence>
<feature type="domain" description="Maltokinase N-terminal cap" evidence="15">
    <location>
        <begin position="5"/>
        <end position="102"/>
    </location>
</feature>
<evidence type="ECO:0000256" key="3">
    <source>
        <dbReference type="ARBA" id="ARBA00011245"/>
    </source>
</evidence>
<keyword evidence="17" id="KW-1185">Reference proteome</keyword>
<dbReference type="SUPFAM" id="SSF56112">
    <property type="entry name" value="Protein kinase-like (PK-like)"/>
    <property type="match status" value="1"/>
</dbReference>
<reference evidence="16 17" key="1">
    <citation type="submission" date="2020-05" db="EMBL/GenBank/DDBJ databases">
        <title>Nakamurella sp. DB0629 isolated from air conditioner.</title>
        <authorList>
            <person name="Kim D.H."/>
            <person name="Kim D.-U."/>
        </authorList>
    </citation>
    <scope>NUCLEOTIDE SEQUENCE [LARGE SCALE GENOMIC DNA]</scope>
    <source>
        <strain evidence="16 17">DB0629</strain>
    </source>
</reference>
<evidence type="ECO:0000256" key="10">
    <source>
        <dbReference type="ARBA" id="ARBA00022840"/>
    </source>
</evidence>
<dbReference type="GO" id="GO:0016301">
    <property type="term" value="F:kinase activity"/>
    <property type="evidence" value="ECO:0007669"/>
    <property type="project" value="UniProtKB-KW"/>
</dbReference>
<dbReference type="Gene3D" id="3.90.1200.10">
    <property type="match status" value="1"/>
</dbReference>
<proteinExistence type="inferred from homology"/>
<keyword evidence="8" id="KW-0547">Nucleotide-binding</keyword>
<evidence type="ECO:0000256" key="13">
    <source>
        <dbReference type="ARBA" id="ARBA00031251"/>
    </source>
</evidence>
<dbReference type="Pfam" id="PF18085">
    <property type="entry name" value="Mak_N_cap"/>
    <property type="match status" value="1"/>
</dbReference>
<evidence type="ECO:0000256" key="11">
    <source>
        <dbReference type="ARBA" id="ARBA00023056"/>
    </source>
</evidence>
<dbReference type="GO" id="GO:0005978">
    <property type="term" value="P:glycogen biosynthetic process"/>
    <property type="evidence" value="ECO:0007669"/>
    <property type="project" value="UniProtKB-UniPathway"/>
</dbReference>
<evidence type="ECO:0000256" key="5">
    <source>
        <dbReference type="ARBA" id="ARBA00013882"/>
    </source>
</evidence>
<comment type="catalytic activity">
    <reaction evidence="14">
        <text>D-maltose + ATP = alpha-maltose 1-phosphate + ADP + H(+)</text>
        <dbReference type="Rhea" id="RHEA:31915"/>
        <dbReference type="ChEBI" id="CHEBI:15378"/>
        <dbReference type="ChEBI" id="CHEBI:17306"/>
        <dbReference type="ChEBI" id="CHEBI:30616"/>
        <dbReference type="ChEBI" id="CHEBI:63576"/>
        <dbReference type="ChEBI" id="CHEBI:456216"/>
        <dbReference type="EC" id="2.7.1.175"/>
    </reaction>
</comment>
<comment type="pathway">
    <text evidence="1">Glycan biosynthesis; glycogen biosynthesis.</text>
</comment>
<comment type="subunit">
    <text evidence="3">Monomer.</text>
</comment>
<sequence length="467" mass="50118">MLASWLPQQRWFAGRTELAGVDIVSRHRLAAEPAAADSAAPDADRAEFEHLIVEVPAADGVRRYQLWIGRRPVLPERLTHAEIGAAASPGGSAVVLYDALHDPELSALLLRAIAENRTLGDVTAVHREGVMLDPSAHGFVVTGEQSNTSIIYGDSGILKVFRRLEPGPNPDAEVHAALAERGSAHSADLFGEMTGPVAGEPTTLAVLTQFFANSADGWQMATASVRDLMAEGDLRADEVGGDFAAESYRLGQAVASVHHDLAEAFGTGPADEAQLRTDVEAMAALAASTIDEVPELAPYRDAVLAVFAQATDFARAGNTVPLQRIHGDLHLGQTLRTLTGWAVIDFEGEPSKSLQYRRALHSPLRDVAGMLRSLDYAGHHMLAGTGQPDAQHQFRADEWASRNRTAFCDGYAAEAGTDPRAADALLRAFELDRAVYEAGYEHNYRPSWLPIPLQAVATLTSLGGHHD</sequence>
<dbReference type="Proteomes" id="UP000562984">
    <property type="component" value="Unassembled WGS sequence"/>
</dbReference>